<dbReference type="GO" id="GO:0031683">
    <property type="term" value="F:G-protein beta/gamma-subunit complex binding"/>
    <property type="evidence" value="ECO:0007669"/>
    <property type="project" value="InterPro"/>
</dbReference>
<dbReference type="EMBL" id="MCFA01000187">
    <property type="protein sequence ID" value="ORY00180.1"/>
    <property type="molecule type" value="Genomic_DNA"/>
</dbReference>
<name>A0A1Y1YQ80_9PLEO</name>
<dbReference type="GO" id="GO:0005525">
    <property type="term" value="F:GTP binding"/>
    <property type="evidence" value="ECO:0007669"/>
    <property type="project" value="UniProtKB-KW"/>
</dbReference>
<dbReference type="InterPro" id="IPR001019">
    <property type="entry name" value="Gprotein_alpha_su"/>
</dbReference>
<dbReference type="FunFam" id="3.40.50.300:FF:000692">
    <property type="entry name" value="Guanine nucleotide-binding protein subunit alpha"/>
    <property type="match status" value="1"/>
</dbReference>
<dbReference type="OrthoDB" id="5817230at2759"/>
<keyword evidence="4" id="KW-0807">Transducer</keyword>
<dbReference type="Gene3D" id="1.10.400.10">
    <property type="entry name" value="GI Alpha 1, domain 2-like"/>
    <property type="match status" value="1"/>
</dbReference>
<dbReference type="InterPro" id="IPR027417">
    <property type="entry name" value="P-loop_NTPase"/>
</dbReference>
<keyword evidence="2" id="KW-0547">Nucleotide-binding</keyword>
<dbReference type="Gene3D" id="3.40.50.300">
    <property type="entry name" value="P-loop containing nucleotide triphosphate hydrolases"/>
    <property type="match status" value="1"/>
</dbReference>
<feature type="binding site" evidence="5">
    <location>
        <position position="279"/>
    </location>
    <ligand>
        <name>Mg(2+)</name>
        <dbReference type="ChEBI" id="CHEBI:18420"/>
    </ligand>
</feature>
<evidence type="ECO:0000256" key="2">
    <source>
        <dbReference type="ARBA" id="ARBA00022741"/>
    </source>
</evidence>
<proteinExistence type="predicted"/>
<dbReference type="GO" id="GO:0005737">
    <property type="term" value="C:cytoplasm"/>
    <property type="evidence" value="ECO:0007669"/>
    <property type="project" value="TreeGrafter"/>
</dbReference>
<evidence type="ECO:0000256" key="1">
    <source>
        <dbReference type="ARBA" id="ARBA00022723"/>
    </source>
</evidence>
<dbReference type="GO" id="GO:0003924">
    <property type="term" value="F:GTPase activity"/>
    <property type="evidence" value="ECO:0007669"/>
    <property type="project" value="InterPro"/>
</dbReference>
<dbReference type="GO" id="GO:0000750">
    <property type="term" value="P:pheromone-dependent signal transduction involved in conjugation with cellular fusion"/>
    <property type="evidence" value="ECO:0007669"/>
    <property type="project" value="TreeGrafter"/>
</dbReference>
<dbReference type="PANTHER" id="PTHR10218">
    <property type="entry name" value="GTP-BINDING PROTEIN ALPHA SUBUNIT"/>
    <property type="match status" value="1"/>
</dbReference>
<gene>
    <name evidence="6" type="ORF">BCR34DRAFT_668303</name>
</gene>
<keyword evidence="7" id="KW-1185">Reference proteome</keyword>
<dbReference type="InterPro" id="IPR011025">
    <property type="entry name" value="GproteinA_insert"/>
</dbReference>
<dbReference type="STRING" id="1231657.A0A1Y1YQ80"/>
<keyword evidence="3" id="KW-0342">GTP-binding</keyword>
<keyword evidence="5" id="KW-0460">Magnesium</keyword>
<organism evidence="6 7">
    <name type="scientific">Clohesyomyces aquaticus</name>
    <dbReference type="NCBI Taxonomy" id="1231657"/>
    <lineage>
        <taxon>Eukaryota</taxon>
        <taxon>Fungi</taxon>
        <taxon>Dikarya</taxon>
        <taxon>Ascomycota</taxon>
        <taxon>Pezizomycotina</taxon>
        <taxon>Dothideomycetes</taxon>
        <taxon>Pleosporomycetidae</taxon>
        <taxon>Pleosporales</taxon>
        <taxon>Lindgomycetaceae</taxon>
        <taxon>Clohesyomyces</taxon>
    </lineage>
</organism>
<evidence type="ECO:0000313" key="6">
    <source>
        <dbReference type="EMBL" id="ORY00180.1"/>
    </source>
</evidence>
<evidence type="ECO:0000256" key="4">
    <source>
        <dbReference type="ARBA" id="ARBA00023224"/>
    </source>
</evidence>
<feature type="binding site" evidence="5">
    <location>
        <position position="411"/>
    </location>
    <ligand>
        <name>Mg(2+)</name>
        <dbReference type="ChEBI" id="CHEBI:18420"/>
    </ligand>
</feature>
<sequence length="584" mass="65505">MADPISILGATASVVSIIDILVKSISTIHSLRAQWKDADLALLSLTSQLAALRTALAKIKEWMESAMGDLDYQLVMDLDGSIQCCSILASTINRELGKLVTTFTGQLAMSSKARFVFQSTEMTQLQNMIDRQTSVLTLLLTACNTNTLAEQHRIVSKSSARNSVKRVQADTASLIVHTDSASIFSSSTVNTSKLSVIFDFDSELFASKPYRGAIWKNMKLSIRSRKRREANTAGHSGAFSTILPLYSISTTDETIDTLFLDKQGPVKISLLGIRASSKSTFLKQLQHISGEQSWEKNPAEWRAIINEHLLWVFGNLLDVLVETSVDFWENERLLAFDPRGLLLRGVTESLPPGFPGLFRKLLTHTSVQDAIQTTDTSDFENLDYFVLHLDRLCGATSLLLYEDIIRVHFRTSGISESNLKITSQEYRIFDVGGSRPERTKWIHVFHDGSTILFFVPMSCYDQVLYEDRTTNEMQESLVLYDSVWKHRLLEQSRKILCFTKMDLFAKKISAGASILQHFPDYEGAPGDISAVQAFFTKKFVDLHTPDQMHYLDVTNMNDVRDVISKVFNCEVPYPQASATETDGI</sequence>
<dbReference type="SMART" id="SM00275">
    <property type="entry name" value="G_alpha"/>
    <property type="match status" value="1"/>
</dbReference>
<evidence type="ECO:0000256" key="5">
    <source>
        <dbReference type="PIRSR" id="PIRSR601019-2"/>
    </source>
</evidence>
<dbReference type="AlphaFoldDB" id="A0A1Y1YQ80"/>
<protein>
    <submittedName>
        <fullName evidence="6">G-protein alpha subunit-domain-containing protein</fullName>
    </submittedName>
</protein>
<dbReference type="GO" id="GO:0046872">
    <property type="term" value="F:metal ion binding"/>
    <property type="evidence" value="ECO:0007669"/>
    <property type="project" value="UniProtKB-KW"/>
</dbReference>
<dbReference type="PROSITE" id="PS51882">
    <property type="entry name" value="G_ALPHA"/>
    <property type="match status" value="1"/>
</dbReference>
<dbReference type="Proteomes" id="UP000193144">
    <property type="component" value="Unassembled WGS sequence"/>
</dbReference>
<evidence type="ECO:0000313" key="7">
    <source>
        <dbReference type="Proteomes" id="UP000193144"/>
    </source>
</evidence>
<dbReference type="Pfam" id="PF00503">
    <property type="entry name" value="G-alpha"/>
    <property type="match status" value="1"/>
</dbReference>
<reference evidence="6 7" key="1">
    <citation type="submission" date="2016-07" db="EMBL/GenBank/DDBJ databases">
        <title>Pervasive Adenine N6-methylation of Active Genes in Fungi.</title>
        <authorList>
            <consortium name="DOE Joint Genome Institute"/>
            <person name="Mondo S.J."/>
            <person name="Dannebaum R.O."/>
            <person name="Kuo R.C."/>
            <person name="Labutti K."/>
            <person name="Haridas S."/>
            <person name="Kuo A."/>
            <person name="Salamov A."/>
            <person name="Ahrendt S.R."/>
            <person name="Lipzen A."/>
            <person name="Sullivan W."/>
            <person name="Andreopoulos W.B."/>
            <person name="Clum A."/>
            <person name="Lindquist E."/>
            <person name="Daum C."/>
            <person name="Ramamoorthy G.K."/>
            <person name="Gryganskyi A."/>
            <person name="Culley D."/>
            <person name="Magnuson J.K."/>
            <person name="James T.Y."/>
            <person name="O'Malley M.A."/>
            <person name="Stajich J.E."/>
            <person name="Spatafora J.W."/>
            <person name="Visel A."/>
            <person name="Grigoriev I.V."/>
        </authorList>
    </citation>
    <scope>NUCLEOTIDE SEQUENCE [LARGE SCALE GENOMIC DNA]</scope>
    <source>
        <strain evidence="6 7">CBS 115471</strain>
    </source>
</reference>
<dbReference type="GO" id="GO:0005834">
    <property type="term" value="C:heterotrimeric G-protein complex"/>
    <property type="evidence" value="ECO:0007669"/>
    <property type="project" value="TreeGrafter"/>
</dbReference>
<comment type="caution">
    <text evidence="6">The sequence shown here is derived from an EMBL/GenBank/DDBJ whole genome shotgun (WGS) entry which is preliminary data.</text>
</comment>
<keyword evidence="1 5" id="KW-0479">Metal-binding</keyword>
<dbReference type="SUPFAM" id="SSF52540">
    <property type="entry name" value="P-loop containing nucleoside triphosphate hydrolases"/>
    <property type="match status" value="1"/>
</dbReference>
<dbReference type="PRINTS" id="PR00318">
    <property type="entry name" value="GPROTEINA"/>
</dbReference>
<evidence type="ECO:0000256" key="3">
    <source>
        <dbReference type="ARBA" id="ARBA00023134"/>
    </source>
</evidence>
<dbReference type="GO" id="GO:0007186">
    <property type="term" value="P:G protein-coupled receptor signaling pathway"/>
    <property type="evidence" value="ECO:0007669"/>
    <property type="project" value="InterPro"/>
</dbReference>
<dbReference type="PANTHER" id="PTHR10218:SF242">
    <property type="entry name" value="GUANINE NUCLEOTIDE-BINDING PROTEIN ALPHA-1 SUBUNIT"/>
    <property type="match status" value="1"/>
</dbReference>
<accession>A0A1Y1YQ80</accession>
<dbReference type="GO" id="GO:0001664">
    <property type="term" value="F:G protein-coupled receptor binding"/>
    <property type="evidence" value="ECO:0007669"/>
    <property type="project" value="TreeGrafter"/>
</dbReference>